<dbReference type="Gene3D" id="1.10.3370.10">
    <property type="entry name" value="SecY subunit domain"/>
    <property type="match status" value="1"/>
</dbReference>
<dbReference type="EMBL" id="NHYD01001506">
    <property type="protein sequence ID" value="PPQ90931.1"/>
    <property type="molecule type" value="Genomic_DNA"/>
</dbReference>
<evidence type="ECO:0000313" key="4">
    <source>
        <dbReference type="Proteomes" id="UP000283269"/>
    </source>
</evidence>
<dbReference type="InParanoid" id="A0A409XJM2"/>
<evidence type="ECO:0000256" key="1">
    <source>
        <dbReference type="RuleBase" id="RU004349"/>
    </source>
</evidence>
<organism evidence="3 4">
    <name type="scientific">Psilocybe cyanescens</name>
    <dbReference type="NCBI Taxonomy" id="93625"/>
    <lineage>
        <taxon>Eukaryota</taxon>
        <taxon>Fungi</taxon>
        <taxon>Dikarya</taxon>
        <taxon>Basidiomycota</taxon>
        <taxon>Agaricomycotina</taxon>
        <taxon>Agaricomycetes</taxon>
        <taxon>Agaricomycetidae</taxon>
        <taxon>Agaricales</taxon>
        <taxon>Agaricineae</taxon>
        <taxon>Strophariaceae</taxon>
        <taxon>Psilocybe</taxon>
    </lineage>
</organism>
<feature type="transmembrane region" description="Helical" evidence="2">
    <location>
        <begin position="177"/>
        <end position="198"/>
    </location>
</feature>
<dbReference type="InterPro" id="IPR023201">
    <property type="entry name" value="SecY_dom_sf"/>
</dbReference>
<gene>
    <name evidence="3" type="ORF">CVT25_008298</name>
</gene>
<accession>A0A409XJM2</accession>
<dbReference type="GO" id="GO:0016020">
    <property type="term" value="C:membrane"/>
    <property type="evidence" value="ECO:0007669"/>
    <property type="project" value="InterPro"/>
</dbReference>
<dbReference type="Proteomes" id="UP000283269">
    <property type="component" value="Unassembled WGS sequence"/>
</dbReference>
<dbReference type="STRING" id="93625.A0A409XJM2"/>
<protein>
    <submittedName>
        <fullName evidence="3">Uncharacterized protein</fullName>
    </submittedName>
</protein>
<dbReference type="OrthoDB" id="420669at2759"/>
<reference evidence="3 4" key="1">
    <citation type="journal article" date="2018" name="Evol. Lett.">
        <title>Horizontal gene cluster transfer increased hallucinogenic mushroom diversity.</title>
        <authorList>
            <person name="Reynolds H.T."/>
            <person name="Vijayakumar V."/>
            <person name="Gluck-Thaler E."/>
            <person name="Korotkin H.B."/>
            <person name="Matheny P.B."/>
            <person name="Slot J.C."/>
        </authorList>
    </citation>
    <scope>NUCLEOTIDE SEQUENCE [LARGE SCALE GENOMIC DNA]</scope>
    <source>
        <strain evidence="3 4">2631</strain>
    </source>
</reference>
<dbReference type="InterPro" id="IPR002208">
    <property type="entry name" value="SecY/SEC61-alpha"/>
</dbReference>
<proteinExistence type="inferred from homology"/>
<dbReference type="SUPFAM" id="SSF103491">
    <property type="entry name" value="Preprotein translocase SecY subunit"/>
    <property type="match status" value="1"/>
</dbReference>
<comment type="similarity">
    <text evidence="1">Belongs to the SecY/SEC61-alpha family.</text>
</comment>
<dbReference type="PANTHER" id="PTHR10906">
    <property type="entry name" value="SECY/SEC61-ALPHA FAMILY MEMBER"/>
    <property type="match status" value="1"/>
</dbReference>
<sequence length="244" mass="26423">MLSPFSFYPFPSLPPDLQPLEDSPQLRVTGGITFCTPPPYTLKEAVLDPIHTATYIMFMLSACALFSKTCIEIPGSGPRDVSAQLKGQQMIMAGHREGSMYKELRQVIPTAAAFGEVIFGLLSGAADLSNAIGSGTEVFMVVTIIDSYWEIGMRESGGPEMAAFGDLLVNKMINTAFAFPTSILRIPLLLVLISLPLLSRWAHTKSGRDRGDGWACRLHKSQIEGHTGPLDVAGLGNSYQVLEC</sequence>
<keyword evidence="2" id="KW-1133">Transmembrane helix</keyword>
<keyword evidence="4" id="KW-1185">Reference proteome</keyword>
<evidence type="ECO:0000313" key="3">
    <source>
        <dbReference type="EMBL" id="PPQ90931.1"/>
    </source>
</evidence>
<keyword evidence="2" id="KW-0472">Membrane</keyword>
<comment type="caution">
    <text evidence="3">The sequence shown here is derived from an EMBL/GenBank/DDBJ whole genome shotgun (WGS) entry which is preliminary data.</text>
</comment>
<keyword evidence="2" id="KW-0812">Transmembrane</keyword>
<dbReference type="AlphaFoldDB" id="A0A409XJM2"/>
<evidence type="ECO:0000256" key="2">
    <source>
        <dbReference type="SAM" id="Phobius"/>
    </source>
</evidence>
<dbReference type="Pfam" id="PF00344">
    <property type="entry name" value="SecY"/>
    <property type="match status" value="1"/>
</dbReference>
<dbReference type="GO" id="GO:0015031">
    <property type="term" value="P:protein transport"/>
    <property type="evidence" value="ECO:0007669"/>
    <property type="project" value="InterPro"/>
</dbReference>
<name>A0A409XJM2_PSICY</name>